<dbReference type="Gene3D" id="4.10.240.10">
    <property type="entry name" value="Zn(2)-C6 fungal-type DNA-binding domain"/>
    <property type="match status" value="1"/>
</dbReference>
<dbReference type="AlphaFoldDB" id="A0A316YSZ3"/>
<feature type="region of interest" description="Disordered" evidence="3">
    <location>
        <begin position="395"/>
        <end position="424"/>
    </location>
</feature>
<dbReference type="InParanoid" id="A0A316YSZ3"/>
<reference evidence="4" key="1">
    <citation type="journal article" date="2018" name="Mol. Biol. Evol.">
        <title>Broad Genomic Sampling Reveals a Smut Pathogenic Ancestry of the Fungal Clade Ustilaginomycotina.</title>
        <authorList>
            <person name="Kijpornyongpan T."/>
            <person name="Mondo S.J."/>
            <person name="Barry K."/>
            <person name="Sandor L."/>
            <person name="Lee J."/>
            <person name="Lipzen A."/>
            <person name="Pangilinan J."/>
            <person name="LaButti K."/>
            <person name="Hainaut M."/>
            <person name="Henrissat B."/>
            <person name="Grigoriev I.V."/>
            <person name="Spatafora J.W."/>
            <person name="Aime M.C."/>
        </authorList>
    </citation>
    <scope>NUCLEOTIDE SEQUENCE [LARGE SCALE GENOMIC DNA]</scope>
    <source>
        <strain evidence="4">MCA 4198</strain>
    </source>
</reference>
<dbReference type="InterPro" id="IPR036864">
    <property type="entry name" value="Zn2-C6_fun-type_DNA-bd_sf"/>
</dbReference>
<dbReference type="GO" id="GO:0000981">
    <property type="term" value="F:DNA-binding transcription factor activity, RNA polymerase II-specific"/>
    <property type="evidence" value="ECO:0007669"/>
    <property type="project" value="InterPro"/>
</dbReference>
<keyword evidence="2" id="KW-0539">Nucleus</keyword>
<feature type="region of interest" description="Disordered" evidence="3">
    <location>
        <begin position="159"/>
        <end position="219"/>
    </location>
</feature>
<feature type="compositionally biased region" description="Acidic residues" evidence="3">
    <location>
        <begin position="398"/>
        <end position="408"/>
    </location>
</feature>
<dbReference type="GeneID" id="37045805"/>
<dbReference type="OrthoDB" id="5419315at2759"/>
<accession>A0A316YSZ3</accession>
<gene>
    <name evidence="4" type="ORF">FA10DRAFT_284090</name>
</gene>
<sequence>MINNDGSWDESEEPGEPERERKRARRLGEQRSRNGCLTCRRRRKKCPEDVRVWSDGTQACSVCHQRGEVCHMPAAGSSFLPPASLPPPAYVTTMEQPQQYWAQVQSHQEQNQRQQAHFGKTKSSSQQRNAGSSSSSASTSSSPPFSHSFLNTATVATTTTTPSSFHDSSSTAPVTPSYDQAHSRSNESHFAAAKEPYEPVTHSSNPPCPVVLPHQQEGPPPAFVESSIFDDFFRDFVDLSGHFFPSEMGGAASIGADFLGVFPARGVEQHRQPQQHLPSTAQSQAPSAGAVTQESGASTSLTTHYEDVVGSDELDQLMEKYSKLYERFWQASVQIRDEAVQQRATQELYQLSRSSRACRAATVAVCLVFHYTLLEERARNGRQLKYLQQISGDTLLHDDDDDDDDNNDDRDNVAVGSEDNETQLSKQQLKQQQRKQLHQLKRHPAKRWLHYAYHEYKRQQGQLTLLQRAFSLSNIHAAIQTLDCDMPRDIMVVEMVKELEMLDIDTRLLLRAHKRGSITTILVLSLAYTTIAHQVGQGRARSPIPGTIASLGEDEMVELSGGRGQRSPRRPWEGHEEEDFDYFEPTCVTAPLVLCFKAASELGADIEEGKPLNRAEAQHIERLLRKSNALAPVVEGGVAGMRVHMMNQMLRQACLIHLYQAVFRYGPTSPVIRKCLEEILDLCRLIPPEPPSTPPLAGMSGGDDHPSTVTKQQQRPREAVGITSRGRPGIDLKLDVDTGEMAAVWILACTVCLRAEDRVFCMDKLENMGNE</sequence>
<evidence type="ECO:0000256" key="2">
    <source>
        <dbReference type="ARBA" id="ARBA00023242"/>
    </source>
</evidence>
<feature type="compositionally biased region" description="Low complexity" evidence="3">
    <location>
        <begin position="159"/>
        <end position="172"/>
    </location>
</feature>
<evidence type="ECO:0000256" key="3">
    <source>
        <dbReference type="SAM" id="MobiDB-lite"/>
    </source>
</evidence>
<dbReference type="SUPFAM" id="SSF57701">
    <property type="entry name" value="Zn2/Cys6 DNA-binding domain"/>
    <property type="match status" value="1"/>
</dbReference>
<dbReference type="Proteomes" id="UP000245768">
    <property type="component" value="Unassembled WGS sequence"/>
</dbReference>
<name>A0A316YSZ3_9BASI</name>
<dbReference type="EMBL" id="KZ819635">
    <property type="protein sequence ID" value="PWN91143.1"/>
    <property type="molecule type" value="Genomic_DNA"/>
</dbReference>
<dbReference type="InterPro" id="IPR001138">
    <property type="entry name" value="Zn2Cys6_DnaBD"/>
</dbReference>
<comment type="subcellular location">
    <subcellularLocation>
        <location evidence="1">Nucleus</location>
    </subcellularLocation>
</comment>
<feature type="compositionally biased region" description="Polar residues" evidence="3">
    <location>
        <begin position="101"/>
        <end position="115"/>
    </location>
</feature>
<feature type="region of interest" description="Disordered" evidence="3">
    <location>
        <begin position="691"/>
        <end position="724"/>
    </location>
</feature>
<organism evidence="4 5">
    <name type="scientific">Acaromyces ingoldii</name>
    <dbReference type="NCBI Taxonomy" id="215250"/>
    <lineage>
        <taxon>Eukaryota</taxon>
        <taxon>Fungi</taxon>
        <taxon>Dikarya</taxon>
        <taxon>Basidiomycota</taxon>
        <taxon>Ustilaginomycotina</taxon>
        <taxon>Exobasidiomycetes</taxon>
        <taxon>Exobasidiales</taxon>
        <taxon>Cryptobasidiaceae</taxon>
        <taxon>Acaromyces</taxon>
    </lineage>
</organism>
<keyword evidence="5" id="KW-1185">Reference proteome</keyword>
<dbReference type="STRING" id="215250.A0A316YSZ3"/>
<feature type="region of interest" description="Disordered" evidence="3">
    <location>
        <begin position="1"/>
        <end position="32"/>
    </location>
</feature>
<dbReference type="GO" id="GO:0008270">
    <property type="term" value="F:zinc ion binding"/>
    <property type="evidence" value="ECO:0007669"/>
    <property type="project" value="InterPro"/>
</dbReference>
<dbReference type="InterPro" id="IPR021858">
    <property type="entry name" value="Fun_TF"/>
</dbReference>
<dbReference type="RefSeq" id="XP_025378341.1">
    <property type="nucleotide sequence ID" value="XM_025523889.1"/>
</dbReference>
<feature type="compositionally biased region" description="Polar residues" evidence="3">
    <location>
        <begin position="272"/>
        <end position="299"/>
    </location>
</feature>
<feature type="compositionally biased region" description="Basic and acidic residues" evidence="3">
    <location>
        <begin position="16"/>
        <end position="32"/>
    </location>
</feature>
<protein>
    <recommendedName>
        <fullName evidence="6">Zn(2)-C6 fungal-type domain-containing protein</fullName>
    </recommendedName>
</protein>
<dbReference type="GO" id="GO:0005634">
    <property type="term" value="C:nucleus"/>
    <property type="evidence" value="ECO:0007669"/>
    <property type="project" value="UniProtKB-SubCell"/>
</dbReference>
<feature type="region of interest" description="Disordered" evidence="3">
    <location>
        <begin position="268"/>
        <end position="299"/>
    </location>
</feature>
<feature type="region of interest" description="Disordered" evidence="3">
    <location>
        <begin position="101"/>
        <end position="145"/>
    </location>
</feature>
<evidence type="ECO:0008006" key="6">
    <source>
        <dbReference type="Google" id="ProtNLM"/>
    </source>
</evidence>
<evidence type="ECO:0000313" key="4">
    <source>
        <dbReference type="EMBL" id="PWN91143.1"/>
    </source>
</evidence>
<evidence type="ECO:0000313" key="5">
    <source>
        <dbReference type="Proteomes" id="UP000245768"/>
    </source>
</evidence>
<proteinExistence type="predicted"/>
<evidence type="ECO:0000256" key="1">
    <source>
        <dbReference type="ARBA" id="ARBA00004123"/>
    </source>
</evidence>
<dbReference type="Pfam" id="PF11951">
    <property type="entry name" value="Fungal_trans_2"/>
    <property type="match status" value="1"/>
</dbReference>
<dbReference type="PANTHER" id="PTHR37534">
    <property type="entry name" value="TRANSCRIPTIONAL ACTIVATOR PROTEIN UGA3"/>
    <property type="match status" value="1"/>
</dbReference>
<dbReference type="PANTHER" id="PTHR37534:SF46">
    <property type="entry name" value="ZN(II)2CYS6 TRANSCRIPTION FACTOR (EUROFUNG)"/>
    <property type="match status" value="1"/>
</dbReference>
<dbReference type="CDD" id="cd00067">
    <property type="entry name" value="GAL4"/>
    <property type="match status" value="1"/>
</dbReference>
<feature type="compositionally biased region" description="Low complexity" evidence="3">
    <location>
        <begin position="123"/>
        <end position="145"/>
    </location>
</feature>